<gene>
    <name evidence="1" type="ORF">OS493_018821</name>
</gene>
<comment type="caution">
    <text evidence="1">The sequence shown here is derived from an EMBL/GenBank/DDBJ whole genome shotgun (WGS) entry which is preliminary data.</text>
</comment>
<dbReference type="AlphaFoldDB" id="A0A9W9ZCF9"/>
<dbReference type="Pfam" id="PF07173">
    <property type="entry name" value="GRDP-like"/>
    <property type="match status" value="1"/>
</dbReference>
<dbReference type="PANTHER" id="PTHR34365">
    <property type="entry name" value="ENOLASE (DUF1399)"/>
    <property type="match status" value="1"/>
</dbReference>
<keyword evidence="2" id="KW-1185">Reference proteome</keyword>
<evidence type="ECO:0000313" key="1">
    <source>
        <dbReference type="EMBL" id="KAJ7379027.1"/>
    </source>
</evidence>
<dbReference type="EMBL" id="MU826360">
    <property type="protein sequence ID" value="KAJ7379027.1"/>
    <property type="molecule type" value="Genomic_DNA"/>
</dbReference>
<protein>
    <submittedName>
        <fullName evidence="1">Uncharacterized protein</fullName>
    </submittedName>
</protein>
<evidence type="ECO:0000313" key="2">
    <source>
        <dbReference type="Proteomes" id="UP001163046"/>
    </source>
</evidence>
<accession>A0A9W9ZCF9</accession>
<name>A0A9W9ZCF9_9CNID</name>
<proteinExistence type="predicted"/>
<reference evidence="1" key="1">
    <citation type="submission" date="2023-01" db="EMBL/GenBank/DDBJ databases">
        <title>Genome assembly of the deep-sea coral Lophelia pertusa.</title>
        <authorList>
            <person name="Herrera S."/>
            <person name="Cordes E."/>
        </authorList>
    </citation>
    <scope>NUCLEOTIDE SEQUENCE</scope>
    <source>
        <strain evidence="1">USNM1676648</strain>
        <tissue evidence="1">Polyp</tissue>
    </source>
</reference>
<sequence>MPHKQIQISIDLVEAALAQRQFLQLVDIHPSLYAGPHVQNAIRRYELFWLPLLAQSCTAQVTAPLDIAWVWHVHMLSPVNYEMDCNEIVSTLVDHKILIGVKRERGLETAMALWKELYPREPFEVDLTAPVSIAPGFESRIQYDIAAACSRQRVFYYQVSLPHYGDKKFLNTALARYKQHLFLKQQNPDMFLVPCYDFDLIWHAHQPGSKLTKSDKATREKWKGTGQNFAVNGAMFRGEPPLWIQAGPIDYTWLAALDYTVDLTRLEIEGLSMLKSYTVTIDVLNGEQILKTRVRGPSARVFNPTVCYRRSRLTQRRATASGVPYKSTAKPEPVTHELTIADNLIIRFTTVAHPPRLDRYYITVGPEKHFSSTVQHPAQILNSPTLMLPGFFGSIFSAL</sequence>
<dbReference type="OrthoDB" id="2684236at2759"/>
<dbReference type="InterPro" id="IPR009836">
    <property type="entry name" value="GRDP-like"/>
</dbReference>
<dbReference type="Proteomes" id="UP001163046">
    <property type="component" value="Unassembled WGS sequence"/>
</dbReference>
<organism evidence="1 2">
    <name type="scientific">Desmophyllum pertusum</name>
    <dbReference type="NCBI Taxonomy" id="174260"/>
    <lineage>
        <taxon>Eukaryota</taxon>
        <taxon>Metazoa</taxon>
        <taxon>Cnidaria</taxon>
        <taxon>Anthozoa</taxon>
        <taxon>Hexacorallia</taxon>
        <taxon>Scleractinia</taxon>
        <taxon>Caryophylliina</taxon>
        <taxon>Caryophylliidae</taxon>
        <taxon>Desmophyllum</taxon>
    </lineage>
</organism>
<dbReference type="PANTHER" id="PTHR34365:SF7">
    <property type="entry name" value="GLYCINE-RICH DOMAIN-CONTAINING PROTEIN 1"/>
    <property type="match status" value="1"/>
</dbReference>